<dbReference type="GO" id="GO:0008270">
    <property type="term" value="F:zinc ion binding"/>
    <property type="evidence" value="ECO:0007669"/>
    <property type="project" value="UniProtKB-KW"/>
</dbReference>
<evidence type="ECO:0000256" key="9">
    <source>
        <dbReference type="ARBA" id="ARBA00023163"/>
    </source>
</evidence>
<dbReference type="Bgee" id="WBGene00016220">
    <property type="expression patterns" value="Expressed in material anatomical entity and 2 other cell types or tissues"/>
</dbReference>
<dbReference type="SUPFAM" id="SSF57933">
    <property type="entry name" value="TAZ domain"/>
    <property type="match status" value="1"/>
</dbReference>
<dbReference type="GO" id="GO:0006355">
    <property type="term" value="P:regulation of DNA-templated transcription"/>
    <property type="evidence" value="ECO:0007669"/>
    <property type="project" value="InterPro"/>
</dbReference>
<evidence type="ECO:0000256" key="13">
    <source>
        <dbReference type="SAM" id="MobiDB-lite"/>
    </source>
</evidence>
<keyword evidence="5 12" id="KW-0863">Zinc-finger</keyword>
<proteinExistence type="predicted"/>
<dbReference type="HOGENOM" id="CLU_1225758_0_0_1"/>
<dbReference type="RefSeq" id="NP_001355379.1">
    <property type="nucleotide sequence ID" value="NM_001368613.2"/>
</dbReference>
<evidence type="ECO:0000256" key="10">
    <source>
        <dbReference type="ARBA" id="ARBA00023242"/>
    </source>
</evidence>
<dbReference type="Proteomes" id="UP000001940">
    <property type="component" value="Chromosome III"/>
</dbReference>
<evidence type="ECO:0000256" key="3">
    <source>
        <dbReference type="ARBA" id="ARBA00022679"/>
    </source>
</evidence>
<feature type="compositionally biased region" description="Basic and acidic residues" evidence="13">
    <location>
        <begin position="223"/>
        <end position="241"/>
    </location>
</feature>
<evidence type="ECO:0000256" key="2">
    <source>
        <dbReference type="ARBA" id="ARBA00013184"/>
    </source>
</evidence>
<evidence type="ECO:0000256" key="1">
    <source>
        <dbReference type="ARBA" id="ARBA00004123"/>
    </source>
</evidence>
<keyword evidence="7" id="KW-0156">Chromatin regulator</keyword>
<dbReference type="InterPro" id="IPR013178">
    <property type="entry name" value="Histone_AcTrfase_Rtt109/CBP"/>
</dbReference>
<dbReference type="WormBase" id="C29F9.5">
    <property type="protein sequence ID" value="CE52906"/>
    <property type="gene ID" value="WBGene00016220"/>
</dbReference>
<dbReference type="EC" id="2.3.1.48" evidence="2"/>
<dbReference type="InterPro" id="IPR000197">
    <property type="entry name" value="Znf_TAZ"/>
</dbReference>
<feature type="region of interest" description="Disordered" evidence="13">
    <location>
        <begin position="223"/>
        <end position="261"/>
    </location>
</feature>
<dbReference type="UCSC" id="C29F9.5">
    <property type="organism name" value="c. elegans"/>
</dbReference>
<dbReference type="KEGG" id="cel:CELE_C29F9.5"/>
<gene>
    <name evidence="16 18" type="ORF">C29F9.5</name>
    <name evidence="16" type="ORF">CELE_C29F9.5</name>
</gene>
<dbReference type="SUPFAM" id="SSF47040">
    <property type="entry name" value="Kix domain of CBP (creb binding protein)"/>
    <property type="match status" value="1"/>
</dbReference>
<dbReference type="Pfam" id="PF02135">
    <property type="entry name" value="zf-TAZ"/>
    <property type="match status" value="1"/>
</dbReference>
<dbReference type="AGR" id="WB:WBGene00016220"/>
<keyword evidence="10" id="KW-0539">Nucleus</keyword>
<evidence type="ECO:0000313" key="17">
    <source>
        <dbReference type="Proteomes" id="UP000001940"/>
    </source>
</evidence>
<dbReference type="AlphaFoldDB" id="Q9TZB8"/>
<keyword evidence="8" id="KW-0805">Transcription regulation</keyword>
<dbReference type="PANTHER" id="PTHR13808:SF1">
    <property type="entry name" value="HISTONE ACETYLTRANSFERASE"/>
    <property type="match status" value="1"/>
</dbReference>
<evidence type="ECO:0000256" key="11">
    <source>
        <dbReference type="ARBA" id="ARBA00048017"/>
    </source>
</evidence>
<dbReference type="STRING" id="6239.C29F9.5.1"/>
<dbReference type="PROSITE" id="PS50134">
    <property type="entry name" value="ZF_TAZ"/>
    <property type="match status" value="1"/>
</dbReference>
<feature type="domain" description="KIX" evidence="15">
    <location>
        <begin position="148"/>
        <end position="227"/>
    </location>
</feature>
<evidence type="ECO:0000256" key="7">
    <source>
        <dbReference type="ARBA" id="ARBA00022853"/>
    </source>
</evidence>
<accession>Q9TZB8</accession>
<evidence type="ECO:0000256" key="5">
    <source>
        <dbReference type="ARBA" id="ARBA00022771"/>
    </source>
</evidence>
<keyword evidence="4 12" id="KW-0479">Metal-binding</keyword>
<feature type="zinc finger region" description="TAZ-type" evidence="12">
    <location>
        <begin position="33"/>
        <end position="128"/>
    </location>
</feature>
<sequence length="261" mass="29972">MSESLEEALIEDLSNLRICVTSDNVQQQPRVSTATMNTLISRQLGLLLHAHECVRRDIKIREAAEKNEPAPHAMCKIQDCVIMKEVLKHMTSCKEGPKCNSVHCASSRTILSHWKKCFNEECPVCKPIIEQRTAPPQDTTPAEPKKPEHDQIWHLEVPKTYRSELIEKIYKGIMSNVKPGTLSEAQMDTWKEYSRSAELQIFDTAQKLEAYYHMAREKVCRYQEGFPRRQKTEEKDESDGSEKEDEADDRLEGTSTDYQGS</sequence>
<protein>
    <recommendedName>
        <fullName evidence="2">histone acetyltransferase</fullName>
        <ecNumber evidence="2">2.3.1.48</ecNumber>
    </recommendedName>
</protein>
<comment type="subcellular location">
    <subcellularLocation>
        <location evidence="1">Nucleus</location>
    </subcellularLocation>
</comment>
<dbReference type="IntAct" id="Q9TZB8">
    <property type="interactions" value="5"/>
</dbReference>
<dbReference type="OrthoDB" id="899at2759"/>
<dbReference type="PaxDb" id="6239-C29F9.5"/>
<evidence type="ECO:0000313" key="16">
    <source>
        <dbReference type="EMBL" id="CCD66065.2"/>
    </source>
</evidence>
<dbReference type="CTD" id="183022"/>
<dbReference type="SMART" id="SM00551">
    <property type="entry name" value="ZnF_TAZ"/>
    <property type="match status" value="1"/>
</dbReference>
<reference evidence="16 17" key="1">
    <citation type="journal article" date="1998" name="Science">
        <title>Genome sequence of the nematode C. elegans: a platform for investigating biology.</title>
        <authorList>
            <consortium name="The C. elegans sequencing consortium"/>
            <person name="Sulson J.E."/>
            <person name="Waterston R."/>
        </authorList>
    </citation>
    <scope>NUCLEOTIDE SEQUENCE [LARGE SCALE GENOMIC DNA]</scope>
    <source>
        <strain evidence="16 17">Bristol N2</strain>
    </source>
</reference>
<dbReference type="PhylomeDB" id="Q9TZB8"/>
<evidence type="ECO:0000256" key="8">
    <source>
        <dbReference type="ARBA" id="ARBA00023015"/>
    </source>
</evidence>
<dbReference type="Pfam" id="PF02172">
    <property type="entry name" value="KIX"/>
    <property type="match status" value="1"/>
</dbReference>
<keyword evidence="6 12" id="KW-0862">Zinc</keyword>
<evidence type="ECO:0000256" key="6">
    <source>
        <dbReference type="ARBA" id="ARBA00022833"/>
    </source>
</evidence>
<evidence type="ECO:0000313" key="18">
    <source>
        <dbReference type="WormBase" id="C29F9.5"/>
    </source>
</evidence>
<dbReference type="GeneID" id="183022"/>
<dbReference type="InParanoid" id="Q9TZB8"/>
<dbReference type="PANTHER" id="PTHR13808">
    <property type="entry name" value="CBP/P300-RELATED"/>
    <property type="match status" value="1"/>
</dbReference>
<dbReference type="InterPro" id="IPR035898">
    <property type="entry name" value="TAZ_dom_sf"/>
</dbReference>
<dbReference type="InterPro" id="IPR036529">
    <property type="entry name" value="KIX_dom_sf"/>
</dbReference>
<dbReference type="PROSITE" id="PS50952">
    <property type="entry name" value="KIX"/>
    <property type="match status" value="1"/>
</dbReference>
<dbReference type="PIR" id="T33580">
    <property type="entry name" value="T33580"/>
</dbReference>
<dbReference type="GO" id="GO:0005634">
    <property type="term" value="C:nucleus"/>
    <property type="evidence" value="ECO:0007669"/>
    <property type="project" value="UniProtKB-SubCell"/>
</dbReference>
<evidence type="ECO:0000256" key="12">
    <source>
        <dbReference type="PROSITE-ProRule" id="PRU00203"/>
    </source>
</evidence>
<evidence type="ECO:0000256" key="4">
    <source>
        <dbReference type="ARBA" id="ARBA00022723"/>
    </source>
</evidence>
<dbReference type="EMBL" id="BX284603">
    <property type="protein sequence ID" value="CCD66065.2"/>
    <property type="molecule type" value="Genomic_DNA"/>
</dbReference>
<feature type="domain" description="TAZ-type" evidence="14">
    <location>
        <begin position="33"/>
        <end position="128"/>
    </location>
</feature>
<comment type="catalytic activity">
    <reaction evidence="11">
        <text>L-lysyl-[protein] + acetyl-CoA = N(6)-acetyl-L-lysyl-[protein] + CoA + H(+)</text>
        <dbReference type="Rhea" id="RHEA:45948"/>
        <dbReference type="Rhea" id="RHEA-COMP:9752"/>
        <dbReference type="Rhea" id="RHEA-COMP:10731"/>
        <dbReference type="ChEBI" id="CHEBI:15378"/>
        <dbReference type="ChEBI" id="CHEBI:29969"/>
        <dbReference type="ChEBI" id="CHEBI:57287"/>
        <dbReference type="ChEBI" id="CHEBI:57288"/>
        <dbReference type="ChEBI" id="CHEBI:61930"/>
        <dbReference type="EC" id="2.3.1.48"/>
    </reaction>
</comment>
<dbReference type="PeptideAtlas" id="Q9TZB8"/>
<dbReference type="GO" id="GO:0003712">
    <property type="term" value="F:transcription coregulator activity"/>
    <property type="evidence" value="ECO:0007669"/>
    <property type="project" value="InterPro"/>
</dbReference>
<evidence type="ECO:0000259" key="14">
    <source>
        <dbReference type="PROSITE" id="PS50134"/>
    </source>
</evidence>
<dbReference type="SMR" id="Q9TZB8"/>
<evidence type="ECO:0000259" key="15">
    <source>
        <dbReference type="PROSITE" id="PS50952"/>
    </source>
</evidence>
<keyword evidence="17" id="KW-1185">Reference proteome</keyword>
<organism evidence="16 17">
    <name type="scientific">Caenorhabditis elegans</name>
    <dbReference type="NCBI Taxonomy" id="6239"/>
    <lineage>
        <taxon>Eukaryota</taxon>
        <taxon>Metazoa</taxon>
        <taxon>Ecdysozoa</taxon>
        <taxon>Nematoda</taxon>
        <taxon>Chromadorea</taxon>
        <taxon>Rhabditida</taxon>
        <taxon>Rhabditina</taxon>
        <taxon>Rhabditomorpha</taxon>
        <taxon>Rhabditoidea</taxon>
        <taxon>Rhabditidae</taxon>
        <taxon>Peloderinae</taxon>
        <taxon>Caenorhabditis</taxon>
    </lineage>
</organism>
<name>Q9TZB8_CAEEL</name>
<keyword evidence="3" id="KW-0808">Transferase</keyword>
<dbReference type="Gene3D" id="1.20.1020.10">
    <property type="entry name" value="TAZ domain"/>
    <property type="match status" value="1"/>
</dbReference>
<dbReference type="eggNOG" id="KOG1778">
    <property type="taxonomic scope" value="Eukaryota"/>
</dbReference>
<dbReference type="Gene3D" id="1.10.246.20">
    <property type="entry name" value="Coactivator CBP, KIX domain"/>
    <property type="match status" value="1"/>
</dbReference>
<dbReference type="GO" id="GO:0004402">
    <property type="term" value="F:histone acetyltransferase activity"/>
    <property type="evidence" value="ECO:0007669"/>
    <property type="project" value="InterPro"/>
</dbReference>
<dbReference type="InterPro" id="IPR003101">
    <property type="entry name" value="KIX_dom"/>
</dbReference>
<keyword evidence="9" id="KW-0804">Transcription</keyword>